<dbReference type="Proteomes" id="UP001163321">
    <property type="component" value="Chromosome 12"/>
</dbReference>
<accession>A0ACC0WI56</accession>
<reference evidence="1 2" key="1">
    <citation type="journal article" date="2022" name="bioRxiv">
        <title>The genome of the oomycete Peronosclerospora sorghi, a cosmopolitan pathogen of maize and sorghum, is inflated with dispersed pseudogenes.</title>
        <authorList>
            <person name="Fletcher K."/>
            <person name="Martin F."/>
            <person name="Isakeit T."/>
            <person name="Cavanaugh K."/>
            <person name="Magill C."/>
            <person name="Michelmore R."/>
        </authorList>
    </citation>
    <scope>NUCLEOTIDE SEQUENCE [LARGE SCALE GENOMIC DNA]</scope>
    <source>
        <strain evidence="1">P6</strain>
    </source>
</reference>
<gene>
    <name evidence="1" type="ORF">PsorP6_011237</name>
</gene>
<organism evidence="1 2">
    <name type="scientific">Peronosclerospora sorghi</name>
    <dbReference type="NCBI Taxonomy" id="230839"/>
    <lineage>
        <taxon>Eukaryota</taxon>
        <taxon>Sar</taxon>
        <taxon>Stramenopiles</taxon>
        <taxon>Oomycota</taxon>
        <taxon>Peronosporomycetes</taxon>
        <taxon>Peronosporales</taxon>
        <taxon>Peronosporaceae</taxon>
        <taxon>Peronosclerospora</taxon>
    </lineage>
</organism>
<comment type="caution">
    <text evidence="1">The sequence shown here is derived from an EMBL/GenBank/DDBJ whole genome shotgun (WGS) entry which is preliminary data.</text>
</comment>
<evidence type="ECO:0000313" key="2">
    <source>
        <dbReference type="Proteomes" id="UP001163321"/>
    </source>
</evidence>
<evidence type="ECO:0000313" key="1">
    <source>
        <dbReference type="EMBL" id="KAI9918550.1"/>
    </source>
</evidence>
<protein>
    <submittedName>
        <fullName evidence="1">Uncharacterized protein</fullName>
    </submittedName>
</protein>
<proteinExistence type="predicted"/>
<keyword evidence="2" id="KW-1185">Reference proteome</keyword>
<dbReference type="EMBL" id="CM047591">
    <property type="protein sequence ID" value="KAI9918550.1"/>
    <property type="molecule type" value="Genomic_DNA"/>
</dbReference>
<sequence>MRNNRGESNFPSSESPTVGRRVSNRCTHWKLAIVSRRNSSGLDVALLERNEIQAIVALGTSNLAGKPLDILVIDILDMEDALLLPHLDECLQFLNRYLAREKEVLVHCVYGQSRSAAL</sequence>
<name>A0ACC0WI56_9STRA</name>